<feature type="repeat" description="PPR" evidence="2">
    <location>
        <begin position="183"/>
        <end position="213"/>
    </location>
</feature>
<dbReference type="Pfam" id="PF01535">
    <property type="entry name" value="PPR"/>
    <property type="match status" value="5"/>
</dbReference>
<dbReference type="InParanoid" id="D8T578"/>
<sequence length="661" mass="69594">MVACVERSGVAAEASTYARLLQACARLKALSQGQRIHAHILSSHSSSGSSSTLVLNHLINMYGKCGRVEEARAVFASMEHPNLVSWNTIIAAHAAAGDGRGALAVFRAMQLEASVVPDRVSFTSVANACGSAREARIIHASVAARGFLDDVIVCTALITAYCRCGSLGEARATFDAMAPRARNVVTWTALIAGYAQSGHLEEALDLFWSMAEHDGGGGETWSVAPNAVTIVTVVNLCAEFAALDQGKAIHDRCIHAAAIRDDPVQIGTSLVTMYAKCGSIEDARLVFDSMAERNEVSWNAMLSGYSQHGHGAQLLHLFRAMLQGGVQPNAVTLLPVVNACSSLAQLRQADDIHGRIVLQSRDTPALSLRTNAVVGCALCSMYARCGSIDEAAAVFAGMEQRNVVSWNAMIGAYAQHGRGRLALAVFGGMQQHGVKPDAITLISVLDACAGAGDARRGSQVHGWSLQLQLRSAALDNAAVNMYAKSGRVAAAREVFEAMDSQRRTIMSWSAMVAAYAGVGHAEEAFRLFHAMQREGVRPNHVTLISILGACSHAGMLQAGCSCFASMAADYGVWPREEHTGCVVDMLGRAGWVEQAHRLVQRSGAGGGGGDAQAWMAVLGACSQQGDTLRGTCVASSLIARHPQAAAAAYVALSNSKLAAPS</sequence>
<dbReference type="HOGENOM" id="CLU_002706_0_1_1"/>
<dbReference type="InterPro" id="IPR046960">
    <property type="entry name" value="PPR_At4g14850-like_plant"/>
</dbReference>
<dbReference type="STRING" id="88036.D8T578"/>
<organism evidence="4">
    <name type="scientific">Selaginella moellendorffii</name>
    <name type="common">Spikemoss</name>
    <dbReference type="NCBI Taxonomy" id="88036"/>
    <lineage>
        <taxon>Eukaryota</taxon>
        <taxon>Viridiplantae</taxon>
        <taxon>Streptophyta</taxon>
        <taxon>Embryophyta</taxon>
        <taxon>Tracheophyta</taxon>
        <taxon>Lycopodiopsida</taxon>
        <taxon>Selaginellales</taxon>
        <taxon>Selaginellaceae</taxon>
        <taxon>Selaginella</taxon>
    </lineage>
</organism>
<reference evidence="3 4" key="1">
    <citation type="journal article" date="2011" name="Science">
        <title>The Selaginella genome identifies genetic changes associated with the evolution of vascular plants.</title>
        <authorList>
            <person name="Banks J.A."/>
            <person name="Nishiyama T."/>
            <person name="Hasebe M."/>
            <person name="Bowman J.L."/>
            <person name="Gribskov M."/>
            <person name="dePamphilis C."/>
            <person name="Albert V.A."/>
            <person name="Aono N."/>
            <person name="Aoyama T."/>
            <person name="Ambrose B.A."/>
            <person name="Ashton N.W."/>
            <person name="Axtell M.J."/>
            <person name="Barker E."/>
            <person name="Barker M.S."/>
            <person name="Bennetzen J.L."/>
            <person name="Bonawitz N.D."/>
            <person name="Chapple C."/>
            <person name="Cheng C."/>
            <person name="Correa L.G."/>
            <person name="Dacre M."/>
            <person name="DeBarry J."/>
            <person name="Dreyer I."/>
            <person name="Elias M."/>
            <person name="Engstrom E.M."/>
            <person name="Estelle M."/>
            <person name="Feng L."/>
            <person name="Finet C."/>
            <person name="Floyd S.K."/>
            <person name="Frommer W.B."/>
            <person name="Fujita T."/>
            <person name="Gramzow L."/>
            <person name="Gutensohn M."/>
            <person name="Harholt J."/>
            <person name="Hattori M."/>
            <person name="Heyl A."/>
            <person name="Hirai T."/>
            <person name="Hiwatashi Y."/>
            <person name="Ishikawa M."/>
            <person name="Iwata M."/>
            <person name="Karol K.G."/>
            <person name="Koehler B."/>
            <person name="Kolukisaoglu U."/>
            <person name="Kubo M."/>
            <person name="Kurata T."/>
            <person name="Lalonde S."/>
            <person name="Li K."/>
            <person name="Li Y."/>
            <person name="Litt A."/>
            <person name="Lyons E."/>
            <person name="Manning G."/>
            <person name="Maruyama T."/>
            <person name="Michael T.P."/>
            <person name="Mikami K."/>
            <person name="Miyazaki S."/>
            <person name="Morinaga S."/>
            <person name="Murata T."/>
            <person name="Mueller-Roeber B."/>
            <person name="Nelson D.R."/>
            <person name="Obara M."/>
            <person name="Oguri Y."/>
            <person name="Olmstead R.G."/>
            <person name="Onodera N."/>
            <person name="Petersen B.L."/>
            <person name="Pils B."/>
            <person name="Prigge M."/>
            <person name="Rensing S.A."/>
            <person name="Riano-Pachon D.M."/>
            <person name="Roberts A.W."/>
            <person name="Sato Y."/>
            <person name="Scheller H.V."/>
            <person name="Schulz B."/>
            <person name="Schulz C."/>
            <person name="Shakirov E.V."/>
            <person name="Shibagaki N."/>
            <person name="Shinohara N."/>
            <person name="Shippen D.E."/>
            <person name="Soerensen I."/>
            <person name="Sotooka R."/>
            <person name="Sugimoto N."/>
            <person name="Sugita M."/>
            <person name="Sumikawa N."/>
            <person name="Tanurdzic M."/>
            <person name="Theissen G."/>
            <person name="Ulvskov P."/>
            <person name="Wakazuki S."/>
            <person name="Weng J.K."/>
            <person name="Willats W.W."/>
            <person name="Wipf D."/>
            <person name="Wolf P.G."/>
            <person name="Yang L."/>
            <person name="Zimmer A.D."/>
            <person name="Zhu Q."/>
            <person name="Mitros T."/>
            <person name="Hellsten U."/>
            <person name="Loque D."/>
            <person name="Otillar R."/>
            <person name="Salamov A."/>
            <person name="Schmutz J."/>
            <person name="Shapiro H."/>
            <person name="Lindquist E."/>
            <person name="Lucas S."/>
            <person name="Rokhsar D."/>
            <person name="Grigoriev I.V."/>
        </authorList>
    </citation>
    <scope>NUCLEOTIDE SEQUENCE [LARGE SCALE GENOMIC DNA]</scope>
</reference>
<dbReference type="Gramene" id="EFJ08212">
    <property type="protein sequence ID" value="EFJ08212"/>
    <property type="gene ID" value="SELMODRAFT_132289"/>
</dbReference>
<gene>
    <name evidence="3" type="ORF">SELMODRAFT_132289</name>
</gene>
<feature type="repeat" description="PPR" evidence="2">
    <location>
        <begin position="504"/>
        <end position="538"/>
    </location>
</feature>
<name>D8T578_SELML</name>
<dbReference type="Pfam" id="PF13041">
    <property type="entry name" value="PPR_2"/>
    <property type="match status" value="3"/>
</dbReference>
<dbReference type="InterPro" id="IPR002885">
    <property type="entry name" value="PPR_rpt"/>
</dbReference>
<dbReference type="InterPro" id="IPR011990">
    <property type="entry name" value="TPR-like_helical_dom_sf"/>
</dbReference>
<dbReference type="Gene3D" id="1.25.40.10">
    <property type="entry name" value="Tetratricopeptide repeat domain"/>
    <property type="match status" value="5"/>
</dbReference>
<evidence type="ECO:0008006" key="5">
    <source>
        <dbReference type="Google" id="ProtNLM"/>
    </source>
</evidence>
<dbReference type="PROSITE" id="PS51375">
    <property type="entry name" value="PPR"/>
    <property type="match status" value="6"/>
</dbReference>
<accession>D8T578</accession>
<dbReference type="eggNOG" id="KOG4197">
    <property type="taxonomic scope" value="Eukaryota"/>
</dbReference>
<dbReference type="Proteomes" id="UP000001514">
    <property type="component" value="Unassembled WGS sequence"/>
</dbReference>
<protein>
    <recommendedName>
        <fullName evidence="5">Pentacotripeptide-repeat region of PRORP domain-containing protein</fullName>
    </recommendedName>
</protein>
<evidence type="ECO:0000313" key="3">
    <source>
        <dbReference type="EMBL" id="EFJ08212.1"/>
    </source>
</evidence>
<evidence type="ECO:0000256" key="2">
    <source>
        <dbReference type="PROSITE-ProRule" id="PRU00708"/>
    </source>
</evidence>
<dbReference type="FunFam" id="1.25.40.10:FF:000158">
    <property type="entry name" value="pentatricopeptide repeat-containing protein At2g33680"/>
    <property type="match status" value="1"/>
</dbReference>
<keyword evidence="4" id="KW-1185">Reference proteome</keyword>
<feature type="repeat" description="PPR" evidence="2">
    <location>
        <begin position="294"/>
        <end position="328"/>
    </location>
</feature>
<dbReference type="KEGG" id="smo:SELMODRAFT_132289"/>
<dbReference type="FunFam" id="1.25.40.10:FF:000381">
    <property type="entry name" value="Pentatricopeptide repeat-containing protein"/>
    <property type="match status" value="1"/>
</dbReference>
<feature type="repeat" description="PPR" evidence="2">
    <location>
        <begin position="150"/>
        <end position="180"/>
    </location>
</feature>
<dbReference type="FunFam" id="1.25.40.10:FF:000031">
    <property type="entry name" value="Pentatricopeptide repeat-containing protein mitochondrial"/>
    <property type="match status" value="2"/>
</dbReference>
<evidence type="ECO:0000313" key="4">
    <source>
        <dbReference type="Proteomes" id="UP000001514"/>
    </source>
</evidence>
<dbReference type="EMBL" id="GL377676">
    <property type="protein sequence ID" value="EFJ08212.1"/>
    <property type="molecule type" value="Genomic_DNA"/>
</dbReference>
<dbReference type="OMA" id="HHEVARQ"/>
<dbReference type="NCBIfam" id="TIGR00756">
    <property type="entry name" value="PPR"/>
    <property type="match status" value="7"/>
</dbReference>
<dbReference type="PANTHER" id="PTHR47926">
    <property type="entry name" value="PENTATRICOPEPTIDE REPEAT-CONTAINING PROTEIN"/>
    <property type="match status" value="1"/>
</dbReference>
<keyword evidence="1" id="KW-0677">Repeat</keyword>
<feature type="repeat" description="PPR" evidence="2">
    <location>
        <begin position="402"/>
        <end position="436"/>
    </location>
</feature>
<evidence type="ECO:0000256" key="1">
    <source>
        <dbReference type="ARBA" id="ARBA00022737"/>
    </source>
</evidence>
<dbReference type="GO" id="GO:0003723">
    <property type="term" value="F:RNA binding"/>
    <property type="evidence" value="ECO:0007669"/>
    <property type="project" value="InterPro"/>
</dbReference>
<dbReference type="PANTHER" id="PTHR47926:SF533">
    <property type="entry name" value="DYW DOMAIN-CONTAINING PROTEIN"/>
    <property type="match status" value="1"/>
</dbReference>
<feature type="repeat" description="PPR" evidence="2">
    <location>
        <begin position="51"/>
        <end position="85"/>
    </location>
</feature>
<dbReference type="GO" id="GO:0048731">
    <property type="term" value="P:system development"/>
    <property type="evidence" value="ECO:0007669"/>
    <property type="project" value="UniProtKB-ARBA"/>
</dbReference>
<dbReference type="GO" id="GO:0009451">
    <property type="term" value="P:RNA modification"/>
    <property type="evidence" value="ECO:0007669"/>
    <property type="project" value="InterPro"/>
</dbReference>
<dbReference type="AlphaFoldDB" id="D8T578"/>
<proteinExistence type="predicted"/>